<keyword evidence="3" id="KW-0274">FAD</keyword>
<accession>A0A6S6Y505</accession>
<evidence type="ECO:0000259" key="5">
    <source>
        <dbReference type="Pfam" id="PF00890"/>
    </source>
</evidence>
<dbReference type="GO" id="GO:0008202">
    <property type="term" value="P:steroid metabolic process"/>
    <property type="evidence" value="ECO:0007669"/>
    <property type="project" value="UniProtKB-ARBA"/>
</dbReference>
<dbReference type="OrthoDB" id="337830at2"/>
<proteinExistence type="predicted"/>
<evidence type="ECO:0000256" key="2">
    <source>
        <dbReference type="ARBA" id="ARBA00022630"/>
    </source>
</evidence>
<dbReference type="SUPFAM" id="SSF56425">
    <property type="entry name" value="Succinate dehydrogenase/fumarate reductase flavoprotein, catalytic domain"/>
    <property type="match status" value="1"/>
</dbReference>
<keyword evidence="7" id="KW-1185">Reference proteome</keyword>
<keyword evidence="4" id="KW-0560">Oxidoreductase</keyword>
<evidence type="ECO:0000256" key="1">
    <source>
        <dbReference type="ARBA" id="ARBA00001974"/>
    </source>
</evidence>
<dbReference type="SUPFAM" id="SSF51905">
    <property type="entry name" value="FAD/NAD(P)-binding domain"/>
    <property type="match status" value="1"/>
</dbReference>
<dbReference type="InterPro" id="IPR027477">
    <property type="entry name" value="Succ_DH/fumarate_Rdtase_cat_sf"/>
</dbReference>
<comment type="cofactor">
    <cofactor evidence="1">
        <name>FAD</name>
        <dbReference type="ChEBI" id="CHEBI:57692"/>
    </cofactor>
</comment>
<protein>
    <submittedName>
        <fullName evidence="6">Succinate dehydrogenase/fumarate reductase flavoprotein subunit</fullName>
    </submittedName>
</protein>
<dbReference type="Gene3D" id="3.50.50.60">
    <property type="entry name" value="FAD/NAD(P)-binding domain"/>
    <property type="match status" value="2"/>
</dbReference>
<dbReference type="NCBIfam" id="NF005511">
    <property type="entry name" value="PRK07121.1-4"/>
    <property type="match status" value="1"/>
</dbReference>
<feature type="domain" description="FAD-dependent oxidoreductase 2 FAD-binding" evidence="5">
    <location>
        <begin position="27"/>
        <end position="520"/>
    </location>
</feature>
<dbReference type="InterPro" id="IPR003953">
    <property type="entry name" value="FAD-dep_OxRdtase_2_FAD-bd"/>
</dbReference>
<dbReference type="KEGG" id="doe:DENOEST_3316"/>
<evidence type="ECO:0000256" key="4">
    <source>
        <dbReference type="ARBA" id="ARBA00023002"/>
    </source>
</evidence>
<organism evidence="6 7">
    <name type="scientific">Denitratisoma oestradiolicum</name>
    <dbReference type="NCBI Taxonomy" id="311182"/>
    <lineage>
        <taxon>Bacteria</taxon>
        <taxon>Pseudomonadati</taxon>
        <taxon>Pseudomonadota</taxon>
        <taxon>Betaproteobacteria</taxon>
        <taxon>Nitrosomonadales</taxon>
        <taxon>Sterolibacteriaceae</taxon>
        <taxon>Denitratisoma</taxon>
    </lineage>
</organism>
<dbReference type="RefSeq" id="WP_145771534.1">
    <property type="nucleotide sequence ID" value="NZ_LR778301.1"/>
</dbReference>
<evidence type="ECO:0000256" key="3">
    <source>
        <dbReference type="ARBA" id="ARBA00022827"/>
    </source>
</evidence>
<dbReference type="InterPro" id="IPR050315">
    <property type="entry name" value="FAD-oxidoreductase_2"/>
</dbReference>
<name>A0A6S6Y505_9PROT</name>
<dbReference type="PRINTS" id="PR00411">
    <property type="entry name" value="PNDRDTASEI"/>
</dbReference>
<dbReference type="AlphaFoldDB" id="A0A6S6Y505"/>
<keyword evidence="2" id="KW-0285">Flavoprotein</keyword>
<evidence type="ECO:0000313" key="6">
    <source>
        <dbReference type="EMBL" id="CAB1370470.1"/>
    </source>
</evidence>
<dbReference type="GO" id="GO:0016491">
    <property type="term" value="F:oxidoreductase activity"/>
    <property type="evidence" value="ECO:0007669"/>
    <property type="project" value="UniProtKB-KW"/>
</dbReference>
<dbReference type="PANTHER" id="PTHR43400:SF10">
    <property type="entry name" value="3-OXOSTEROID 1-DEHYDROGENASE"/>
    <property type="match status" value="1"/>
</dbReference>
<dbReference type="Gene3D" id="3.90.700.10">
    <property type="entry name" value="Succinate dehydrogenase/fumarate reductase flavoprotein, catalytic domain"/>
    <property type="match status" value="1"/>
</dbReference>
<dbReference type="PANTHER" id="PTHR43400">
    <property type="entry name" value="FUMARATE REDUCTASE"/>
    <property type="match status" value="1"/>
</dbReference>
<dbReference type="Proteomes" id="UP000515733">
    <property type="component" value="Chromosome"/>
</dbReference>
<sequence length="555" mass="58938">MKARNTFDFVEAPAVVADSNVWDRTADVVVVGLGAAGGAAAIEAADQGASVLVLDRLNGGGASAISGGVVYAGGGTRQQLEAGVKDDPDNMFHYLKEQVAGIVSDATLRDFCNQSAANLAWLEEQGARFSSRLMTQKNSFPGGAWGLYYSGNEAYAPFSDKAFPAPRGHITQAGGYATGHGLMKALIGTIKSRLRQRVEVLDHCEVFQLLTNAQGAVLGLRCRRVGGGLARGMRRIINSAANSFMMGMPGTGGAIRRLARHFGDSDEVFTVRARKGVVLASGGFVFNRAMVEAATQGKVYSQMSLGEECHGSGIQLGQGLGGAVGQMDRLTYWRFYAPPVHFLNAVLVGPNGRRICNEALYGATVADRMIEQTDGRGWLILDQKTLDSVRADLKQKMPFVQKILGWMYLNRCRTSAPTLAALATVLDVDPSALDATVAGYNQRIEAGMEDEFRKPAAYRSVLSGGPWHAVDVSIGAPGNPCFFLTLGGLRVDESSGQVLRSDGSTIAGLYAAGRSAVGICSHTYISGLSLADCIYSGRRAGRHGATSLERRDALP</sequence>
<reference evidence="6 7" key="1">
    <citation type="submission" date="2020-03" db="EMBL/GenBank/DDBJ databases">
        <authorList>
            <consortium name="Genoscope - CEA"/>
            <person name="William W."/>
        </authorList>
    </citation>
    <scope>NUCLEOTIDE SEQUENCE [LARGE SCALE GENOMIC DNA]</scope>
    <source>
        <strain evidence="7">DSM 16959</strain>
    </source>
</reference>
<dbReference type="EMBL" id="LR778301">
    <property type="protein sequence ID" value="CAB1370470.1"/>
    <property type="molecule type" value="Genomic_DNA"/>
</dbReference>
<dbReference type="Pfam" id="PF00890">
    <property type="entry name" value="FAD_binding_2"/>
    <property type="match status" value="1"/>
</dbReference>
<evidence type="ECO:0000313" key="7">
    <source>
        <dbReference type="Proteomes" id="UP000515733"/>
    </source>
</evidence>
<gene>
    <name evidence="6" type="ORF">DENOEST_3316</name>
</gene>
<dbReference type="InterPro" id="IPR036188">
    <property type="entry name" value="FAD/NAD-bd_sf"/>
</dbReference>